<dbReference type="PANTHER" id="PTHR13847">
    <property type="entry name" value="SARCOSINE DEHYDROGENASE-RELATED"/>
    <property type="match status" value="1"/>
</dbReference>
<dbReference type="GO" id="GO:0055130">
    <property type="term" value="P:D-alanine catabolic process"/>
    <property type="evidence" value="ECO:0007669"/>
    <property type="project" value="TreeGrafter"/>
</dbReference>
<feature type="domain" description="FAD dependent oxidoreductase" evidence="8">
    <location>
        <begin position="3"/>
        <end position="409"/>
    </location>
</feature>
<dbReference type="GO" id="GO:0005737">
    <property type="term" value="C:cytoplasm"/>
    <property type="evidence" value="ECO:0007669"/>
    <property type="project" value="TreeGrafter"/>
</dbReference>
<evidence type="ECO:0000313" key="10">
    <source>
        <dbReference type="Proteomes" id="UP000575469"/>
    </source>
</evidence>
<dbReference type="GO" id="GO:0008718">
    <property type="term" value="F:D-amino-acid dehydrogenase activity"/>
    <property type="evidence" value="ECO:0007669"/>
    <property type="project" value="UniProtKB-UniRule"/>
</dbReference>
<dbReference type="NCBIfam" id="NF001933">
    <property type="entry name" value="PRK00711.1"/>
    <property type="match status" value="1"/>
</dbReference>
<gene>
    <name evidence="7" type="primary">dadA</name>
    <name evidence="9" type="ORF">HGR00_25595</name>
</gene>
<dbReference type="InterPro" id="IPR023080">
    <property type="entry name" value="DadA"/>
</dbReference>
<dbReference type="EC" id="1.4.99.-" evidence="7"/>
<keyword evidence="3 7" id="KW-0285">Flavoprotein</keyword>
<dbReference type="HAMAP" id="MF_01202">
    <property type="entry name" value="DadA"/>
    <property type="match status" value="1"/>
</dbReference>
<protein>
    <recommendedName>
        <fullName evidence="7">D-amino acid dehydrogenase</fullName>
        <ecNumber evidence="7">1.4.99.-</ecNumber>
    </recommendedName>
</protein>
<evidence type="ECO:0000256" key="1">
    <source>
        <dbReference type="ARBA" id="ARBA00001974"/>
    </source>
</evidence>
<dbReference type="AlphaFoldDB" id="A0A848P743"/>
<accession>A0A848P743</accession>
<evidence type="ECO:0000256" key="7">
    <source>
        <dbReference type="HAMAP-Rule" id="MF_01202"/>
    </source>
</evidence>
<keyword evidence="4 7" id="KW-0274">FAD</keyword>
<evidence type="ECO:0000256" key="4">
    <source>
        <dbReference type="ARBA" id="ARBA00022827"/>
    </source>
</evidence>
<proteinExistence type="inferred from homology"/>
<evidence type="ECO:0000256" key="2">
    <source>
        <dbReference type="ARBA" id="ARBA00009410"/>
    </source>
</evidence>
<dbReference type="SUPFAM" id="SSF54373">
    <property type="entry name" value="FAD-linked reductases, C-terminal domain"/>
    <property type="match status" value="1"/>
</dbReference>
<dbReference type="Pfam" id="PF01266">
    <property type="entry name" value="DAO"/>
    <property type="match status" value="1"/>
</dbReference>
<keyword evidence="5 7" id="KW-0560">Oxidoreductase</keyword>
<evidence type="ECO:0000259" key="8">
    <source>
        <dbReference type="Pfam" id="PF01266"/>
    </source>
</evidence>
<dbReference type="Gene3D" id="3.50.50.60">
    <property type="entry name" value="FAD/NAD(P)-binding domain"/>
    <property type="match status" value="2"/>
</dbReference>
<dbReference type="SUPFAM" id="SSF51905">
    <property type="entry name" value="FAD/NAD(P)-binding domain"/>
    <property type="match status" value="1"/>
</dbReference>
<comment type="similarity">
    <text evidence="2 7">Belongs to the DadA oxidoreductase family.</text>
</comment>
<reference evidence="9 10" key="1">
    <citation type="submission" date="2020-04" db="EMBL/GenBank/DDBJ databases">
        <title>Ralstonia insidiosa genome sequencing and assembly.</title>
        <authorList>
            <person name="Martins R.C.R."/>
            <person name="Perdigao-Neto L.V."/>
            <person name="Levin A.S.S."/>
            <person name="Costa S.F."/>
        </authorList>
    </citation>
    <scope>NUCLEOTIDE SEQUENCE [LARGE SCALE GENOMIC DNA]</scope>
    <source>
        <strain evidence="9 10">5047</strain>
    </source>
</reference>
<dbReference type="Proteomes" id="UP000575469">
    <property type="component" value="Unassembled WGS sequence"/>
</dbReference>
<dbReference type="PANTHER" id="PTHR13847:SF280">
    <property type="entry name" value="D-AMINO ACID DEHYDROGENASE"/>
    <property type="match status" value="1"/>
</dbReference>
<comment type="caution">
    <text evidence="9">The sequence shown here is derived from an EMBL/GenBank/DDBJ whole genome shotgun (WGS) entry which is preliminary data.</text>
</comment>
<dbReference type="RefSeq" id="WP_169341560.1">
    <property type="nucleotide sequence ID" value="NZ_JABBZM010000031.1"/>
</dbReference>
<organism evidence="9 10">
    <name type="scientific">Ralstonia insidiosa</name>
    <dbReference type="NCBI Taxonomy" id="190721"/>
    <lineage>
        <taxon>Bacteria</taxon>
        <taxon>Pseudomonadati</taxon>
        <taxon>Pseudomonadota</taxon>
        <taxon>Betaproteobacteria</taxon>
        <taxon>Burkholderiales</taxon>
        <taxon>Burkholderiaceae</taxon>
        <taxon>Ralstonia</taxon>
    </lineage>
</organism>
<evidence type="ECO:0000256" key="5">
    <source>
        <dbReference type="ARBA" id="ARBA00023002"/>
    </source>
</evidence>
<evidence type="ECO:0000256" key="6">
    <source>
        <dbReference type="ARBA" id="ARBA00047884"/>
    </source>
</evidence>
<evidence type="ECO:0000313" key="9">
    <source>
        <dbReference type="EMBL" id="NMV41297.1"/>
    </source>
</evidence>
<comment type="cofactor">
    <cofactor evidence="1 7">
        <name>FAD</name>
        <dbReference type="ChEBI" id="CHEBI:57692"/>
    </cofactor>
</comment>
<dbReference type="GO" id="GO:0005886">
    <property type="term" value="C:plasma membrane"/>
    <property type="evidence" value="ECO:0007669"/>
    <property type="project" value="TreeGrafter"/>
</dbReference>
<feature type="binding site" evidence="7">
    <location>
        <begin position="3"/>
        <end position="17"/>
    </location>
    <ligand>
        <name>FAD</name>
        <dbReference type="ChEBI" id="CHEBI:57692"/>
    </ligand>
</feature>
<sequence length="426" mass="44550">MQIAVVGAGIIGISTAVALAQEGHQVTLIERHPGPGEGTSYANGGQLSYSYVAPLAGPGVLSHVPGWLLRSDSPLRLKPSLDPALLRWGLRFIAACNRERADRTTRELLALSFYSRTRMEALREASPELAFSFARRGKLVVHRDAAAFESARAQVGYQATLGCEQHALSADEAIAHEPALAGVRDQIVGAIYTPDEDVADCHQLCVGLSNRLREMPNVTLRFNTGVSALWTEGRRVRGVTLAGGEQLAADAVVMAAGVTSAKLLGPLGIDPGLYPLKGYSISLPLGEGDVAPLISVTDAARKIVYARIGGTAGQTLRVAGMADLVGWSTALDTRRVQTLYDETRALFPGAMRANDAGADAAPWAGMRPATPTGVPVVGASPVEGLWLNVGHGALGFTLALGSASLLADMIAGRKPVISPAPYALAA</sequence>
<name>A0A848P743_9RALS</name>
<dbReference type="InterPro" id="IPR036188">
    <property type="entry name" value="FAD/NAD-bd_sf"/>
</dbReference>
<dbReference type="InterPro" id="IPR006076">
    <property type="entry name" value="FAD-dep_OxRdtase"/>
</dbReference>
<comment type="function">
    <text evidence="7">Oxidative deamination of D-amino acids.</text>
</comment>
<evidence type="ECO:0000256" key="3">
    <source>
        <dbReference type="ARBA" id="ARBA00022630"/>
    </source>
</evidence>
<comment type="catalytic activity">
    <reaction evidence="6 7">
        <text>a D-alpha-amino acid + A + H2O = a 2-oxocarboxylate + AH2 + NH4(+)</text>
        <dbReference type="Rhea" id="RHEA:18125"/>
        <dbReference type="ChEBI" id="CHEBI:13193"/>
        <dbReference type="ChEBI" id="CHEBI:15377"/>
        <dbReference type="ChEBI" id="CHEBI:17499"/>
        <dbReference type="ChEBI" id="CHEBI:28938"/>
        <dbReference type="ChEBI" id="CHEBI:35179"/>
        <dbReference type="ChEBI" id="CHEBI:59871"/>
    </reaction>
</comment>
<dbReference type="Gene3D" id="3.30.9.10">
    <property type="entry name" value="D-Amino Acid Oxidase, subunit A, domain 2"/>
    <property type="match status" value="1"/>
</dbReference>
<dbReference type="EMBL" id="JABBZM010000031">
    <property type="protein sequence ID" value="NMV41297.1"/>
    <property type="molecule type" value="Genomic_DNA"/>
</dbReference>